<dbReference type="CDD" id="cd00146">
    <property type="entry name" value="PKD"/>
    <property type="match status" value="1"/>
</dbReference>
<proteinExistence type="predicted"/>
<dbReference type="PANTHER" id="PTHR46433">
    <property type="entry name" value="ANK_REP_REGION DOMAIN-CONTAINING PROTEIN-RELATED"/>
    <property type="match status" value="1"/>
</dbReference>
<dbReference type="Pfam" id="PF18962">
    <property type="entry name" value="Por_Secre_tail"/>
    <property type="match status" value="1"/>
</dbReference>
<evidence type="ECO:0000256" key="1">
    <source>
        <dbReference type="ARBA" id="ARBA00022729"/>
    </source>
</evidence>
<dbReference type="EMBL" id="FXUO01000009">
    <property type="protein sequence ID" value="SMP96380.1"/>
    <property type="molecule type" value="Genomic_DNA"/>
</dbReference>
<dbReference type="InterPro" id="IPR055353">
    <property type="entry name" value="DUF7619"/>
</dbReference>
<evidence type="ECO:0000313" key="4">
    <source>
        <dbReference type="EMBL" id="SMP96380.1"/>
    </source>
</evidence>
<feature type="chain" id="PRO_5047153531" evidence="2">
    <location>
        <begin position="21"/>
        <end position="1377"/>
    </location>
</feature>
<sequence>MMKTKLFLIMMILFSLGIRSQNINFPDANFKAVLLSSSSGNTIAKNLSGNYFAIDADGDGEISITEAESVSEILLLPKMIDFGGGYQEPDFNELDPIMDYQGINSFSNATTISLHRIAVPLAGLDISGLAHLKKFSVIFYNSDPAKVSLANLPNLESLNLSGIELADGNIIPQLKNLSLSYGVSANNLFLDKIQNADLLEYITLTSVSPYFDPSDELILSNHTNLKSVYISNIKFSNINLSQCNQLKSVSIKGNFSSFNPLQIGTIDVSDCPMLTDLDLDSNNSTGNHSGVSTVIANNCSSLVTIKCSSWFLQALQAINCPLLSVIDLYACNAMDLGQVPNLKNISVQRFKGDSFDATAATNLEVLNLDYFNYSTSPFVNAFGSLKNLTVKNNAFLKNLSLNNQPISDLDISGMQSLETLSASVGFSFGADPQPDFSTDFMHHLNAENCTSLEYVILDKQSGLVDANFKNCSSLKQFLFQPAPGSDTAIEKLNFENCSSITAIVADETELKDLNIKNCSNLKNLSVGGNNLETLIFVNTPKIENLNIGSSKLSTIDVSSLENLKMIYCPDSKFSILDFSQNKKLEVIAVMNNPDLQSLFIKNGKQQYIEYEGSFSTTNLKYICADDSEIEEIKTNLALAGINANVNSYCSFTPGGNYNTISGTAKIDTDNNGCDSTDNPFEYLKLKINDGTNSGETFVQNDGKYEFYTQAGNFNIVALAENPTLFTVSPANFSTTFADNNNNVFTQDICVTANGSQNDAEVVIAPLTSARPGFDAVYNLVWRNKGNTTLSGKVILNYDSNKMTFQSSSLPYSILSNGSIEFSYTDLKPFANTASEITFKINTPTDSTNPVNMGDVLAFNAQITPTNTDITPEDNLFSFNHTVVNSFDPNDIVCLEGETVPVSTVGKYMHYVINFENTGNAEAENIVVKMEVDPNEFDINTLQLQNASASVDTKIVGNQVEFAFKNIKLHSGGHGNVLLKMRSKSDLVEGDTVNNVAEIYFDYNSPIETNDYVTTIYNASDVLAAKINYSASNFSQNNYPINFDASLSTGNIAGYQWEFLGNPSISSSTDVKPVVTYNTPGNYTAKLTVFDSNGASSSQTITFSVGGNVADLSTGKNSENNFIAIDADEDDWKGYDINGIEITPKVRHTYTGWSYADLANGQNSQWITLNNLEGYYTYKSREFTIPDNATDAKLNLRSLSFVRNWTYLVKVNADGSETETEITKTQWMNDGFKGWLNNRSPKVNNYSLSPGRYYIKVFLYSNNNLLRQSIDVNAIVSCSEGLIFANKMVQKQPTLDAGNLNDTEMKVYPIPTKGLINIISNEKINTVEVYDLAGRIIQKQLYNLPSKESKININSPKGIYYLKIKTNKGVSIKKIIKE</sequence>
<name>A0ABY1R6E6_9FLAO</name>
<dbReference type="Proteomes" id="UP001158050">
    <property type="component" value="Unassembled WGS sequence"/>
</dbReference>
<evidence type="ECO:0000259" key="3">
    <source>
        <dbReference type="PROSITE" id="PS50093"/>
    </source>
</evidence>
<protein>
    <submittedName>
        <fullName evidence="4">Por secretion system C-terminal sorting domain-containing protein</fullName>
    </submittedName>
</protein>
<dbReference type="SUPFAM" id="SSF49299">
    <property type="entry name" value="PKD domain"/>
    <property type="match status" value="1"/>
</dbReference>
<dbReference type="Pfam" id="PF24595">
    <property type="entry name" value="DUF7619"/>
    <property type="match status" value="1"/>
</dbReference>
<feature type="domain" description="PKD" evidence="3">
    <location>
        <begin position="1047"/>
        <end position="1104"/>
    </location>
</feature>
<feature type="signal peptide" evidence="2">
    <location>
        <begin position="1"/>
        <end position="20"/>
    </location>
</feature>
<reference evidence="4 5" key="1">
    <citation type="submission" date="2017-05" db="EMBL/GenBank/DDBJ databases">
        <authorList>
            <person name="Varghese N."/>
            <person name="Submissions S."/>
        </authorList>
    </citation>
    <scope>NUCLEOTIDE SEQUENCE [LARGE SCALE GENOMIC DNA]</scope>
    <source>
        <strain evidence="4 5">DSM 18015</strain>
    </source>
</reference>
<keyword evidence="1 2" id="KW-0732">Signal</keyword>
<dbReference type="RefSeq" id="WP_283417798.1">
    <property type="nucleotide sequence ID" value="NZ_FXUO01000009.1"/>
</dbReference>
<gene>
    <name evidence="4" type="ORF">SAMN05421679_1098</name>
</gene>
<dbReference type="InterPro" id="IPR026444">
    <property type="entry name" value="Secre_tail"/>
</dbReference>
<accession>A0ABY1R6E6</accession>
<evidence type="ECO:0000313" key="5">
    <source>
        <dbReference type="Proteomes" id="UP001158050"/>
    </source>
</evidence>
<dbReference type="InterPro" id="IPR013783">
    <property type="entry name" value="Ig-like_fold"/>
</dbReference>
<dbReference type="NCBIfam" id="TIGR04183">
    <property type="entry name" value="Por_Secre_tail"/>
    <property type="match status" value="1"/>
</dbReference>
<dbReference type="InterPro" id="IPR022409">
    <property type="entry name" value="PKD/Chitinase_dom"/>
</dbReference>
<dbReference type="InterPro" id="IPR032675">
    <property type="entry name" value="LRR_dom_sf"/>
</dbReference>
<organism evidence="4 5">
    <name type="scientific">Epilithonimonas pallida</name>
    <dbReference type="NCBI Taxonomy" id="373671"/>
    <lineage>
        <taxon>Bacteria</taxon>
        <taxon>Pseudomonadati</taxon>
        <taxon>Bacteroidota</taxon>
        <taxon>Flavobacteriia</taxon>
        <taxon>Flavobacteriales</taxon>
        <taxon>Weeksellaceae</taxon>
        <taxon>Chryseobacterium group</taxon>
        <taxon>Epilithonimonas</taxon>
    </lineage>
</organism>
<keyword evidence="5" id="KW-1185">Reference proteome</keyword>
<dbReference type="Gene3D" id="2.60.40.10">
    <property type="entry name" value="Immunoglobulins"/>
    <property type="match status" value="1"/>
</dbReference>
<dbReference type="SMART" id="SM00089">
    <property type="entry name" value="PKD"/>
    <property type="match status" value="1"/>
</dbReference>
<dbReference type="Pfam" id="PF18911">
    <property type="entry name" value="PKD_4"/>
    <property type="match status" value="1"/>
</dbReference>
<evidence type="ECO:0000256" key="2">
    <source>
        <dbReference type="SAM" id="SignalP"/>
    </source>
</evidence>
<dbReference type="InterPro" id="IPR035986">
    <property type="entry name" value="PKD_dom_sf"/>
</dbReference>
<comment type="caution">
    <text evidence="4">The sequence shown here is derived from an EMBL/GenBank/DDBJ whole genome shotgun (WGS) entry which is preliminary data.</text>
</comment>
<dbReference type="PROSITE" id="PS50093">
    <property type="entry name" value="PKD"/>
    <property type="match status" value="1"/>
</dbReference>
<dbReference type="Gene3D" id="3.80.10.10">
    <property type="entry name" value="Ribonuclease Inhibitor"/>
    <property type="match status" value="2"/>
</dbReference>
<dbReference type="SUPFAM" id="SSF52058">
    <property type="entry name" value="L domain-like"/>
    <property type="match status" value="1"/>
</dbReference>
<dbReference type="InterPro" id="IPR000601">
    <property type="entry name" value="PKD_dom"/>
</dbReference>